<name>A0A8J2MAZ5_9BILA</name>
<dbReference type="Proteomes" id="UP000746747">
    <property type="component" value="Unassembled WGS sequence"/>
</dbReference>
<proteinExistence type="predicted"/>
<protein>
    <submittedName>
        <fullName evidence="1">Uncharacterized protein</fullName>
    </submittedName>
</protein>
<evidence type="ECO:0000313" key="2">
    <source>
        <dbReference type="Proteomes" id="UP000746747"/>
    </source>
</evidence>
<organism evidence="1 2">
    <name type="scientific">Cercopithifilaria johnstoni</name>
    <dbReference type="NCBI Taxonomy" id="2874296"/>
    <lineage>
        <taxon>Eukaryota</taxon>
        <taxon>Metazoa</taxon>
        <taxon>Ecdysozoa</taxon>
        <taxon>Nematoda</taxon>
        <taxon>Chromadorea</taxon>
        <taxon>Rhabditida</taxon>
        <taxon>Spirurina</taxon>
        <taxon>Spiruromorpha</taxon>
        <taxon>Filarioidea</taxon>
        <taxon>Onchocercidae</taxon>
        <taxon>Cercopithifilaria</taxon>
    </lineage>
</organism>
<gene>
    <name evidence="1" type="ORF">CJOHNSTONI_LOCUS8897</name>
</gene>
<accession>A0A8J2MAZ5</accession>
<keyword evidence="2" id="KW-1185">Reference proteome</keyword>
<comment type="caution">
    <text evidence="1">The sequence shown here is derived from an EMBL/GenBank/DDBJ whole genome shotgun (WGS) entry which is preliminary data.</text>
</comment>
<sequence>MLSHVGEHTVETIKAVKPPGISKYLKISANREIPSSLLPVNRVHNTLNGMNYAWNYGRDVWSSRGIRRFLVDSLLAFNLLWQPRRPNQKLTCTTICASAQYVHI</sequence>
<dbReference type="AlphaFoldDB" id="A0A8J2MAZ5"/>
<evidence type="ECO:0000313" key="1">
    <source>
        <dbReference type="EMBL" id="CAG9539284.1"/>
    </source>
</evidence>
<reference evidence="1" key="1">
    <citation type="submission" date="2021-09" db="EMBL/GenBank/DDBJ databases">
        <authorList>
            <consortium name="Pathogen Informatics"/>
        </authorList>
    </citation>
    <scope>NUCLEOTIDE SEQUENCE</scope>
</reference>
<dbReference type="EMBL" id="CAKAEH010001767">
    <property type="protein sequence ID" value="CAG9539284.1"/>
    <property type="molecule type" value="Genomic_DNA"/>
</dbReference>